<feature type="region of interest" description="Disordered" evidence="1">
    <location>
        <begin position="159"/>
        <end position="189"/>
    </location>
</feature>
<evidence type="ECO:0000313" key="2">
    <source>
        <dbReference type="EMBL" id="CAA3006392.1"/>
    </source>
</evidence>
<feature type="region of interest" description="Disordered" evidence="1">
    <location>
        <begin position="1"/>
        <end position="20"/>
    </location>
</feature>
<evidence type="ECO:0000256" key="1">
    <source>
        <dbReference type="SAM" id="MobiDB-lite"/>
    </source>
</evidence>
<reference evidence="2 3" key="1">
    <citation type="submission" date="2019-12" db="EMBL/GenBank/DDBJ databases">
        <authorList>
            <person name="Alioto T."/>
            <person name="Alioto T."/>
            <person name="Gomez Garrido J."/>
        </authorList>
    </citation>
    <scope>NUCLEOTIDE SEQUENCE [LARGE SCALE GENOMIC DNA]</scope>
</reference>
<comment type="caution">
    <text evidence="2">The sequence shown here is derived from an EMBL/GenBank/DDBJ whole genome shotgun (WGS) entry which is preliminary data.</text>
</comment>
<organism evidence="2 3">
    <name type="scientific">Olea europaea subsp. europaea</name>
    <dbReference type="NCBI Taxonomy" id="158383"/>
    <lineage>
        <taxon>Eukaryota</taxon>
        <taxon>Viridiplantae</taxon>
        <taxon>Streptophyta</taxon>
        <taxon>Embryophyta</taxon>
        <taxon>Tracheophyta</taxon>
        <taxon>Spermatophyta</taxon>
        <taxon>Magnoliopsida</taxon>
        <taxon>eudicotyledons</taxon>
        <taxon>Gunneridae</taxon>
        <taxon>Pentapetalae</taxon>
        <taxon>asterids</taxon>
        <taxon>lamiids</taxon>
        <taxon>Lamiales</taxon>
        <taxon>Oleaceae</taxon>
        <taxon>Oleeae</taxon>
        <taxon>Olea</taxon>
    </lineage>
</organism>
<keyword evidence="3" id="KW-1185">Reference proteome</keyword>
<dbReference type="EMBL" id="CACTIH010007260">
    <property type="protein sequence ID" value="CAA3006392.1"/>
    <property type="molecule type" value="Genomic_DNA"/>
</dbReference>
<feature type="compositionally biased region" description="Basic and acidic residues" evidence="1">
    <location>
        <begin position="170"/>
        <end position="180"/>
    </location>
</feature>
<feature type="compositionally biased region" description="Basic and acidic residues" evidence="1">
    <location>
        <begin position="415"/>
        <end position="428"/>
    </location>
</feature>
<feature type="region of interest" description="Disordered" evidence="1">
    <location>
        <begin position="415"/>
        <end position="453"/>
    </location>
</feature>
<name>A0A8S0TNL3_OLEEU</name>
<dbReference type="Gramene" id="OE9A048992T1">
    <property type="protein sequence ID" value="OE9A048992C1"/>
    <property type="gene ID" value="OE9A048992"/>
</dbReference>
<gene>
    <name evidence="2" type="ORF">OLEA9_A048992</name>
</gene>
<accession>A0A8S0TNL3</accession>
<sequence>MGARSASVHSFSRPAGWPAAATRERVNCELPVSAMRPTENKWPPRPLVNEKAQWQFANLLRRATSGRRTGGRAGGRQTQARAWRLSTRRWKGTGRAGTRSTSGGGPPNLCEWRVVRSASHRQSCAFKLGAVCIGPKLYSRKVELGQCRGEKIYSLMHSLKQQQQQQQQARDTRREEETKQMKLPGRTKRSRRARNEIKIIIIVIRPRAVHWRWRRRPAEIMICWGLLSARGLRVFVNLDARARAAETREPKVARSERTMATSFNLSARCRANQTAQQNEVALPRPRSRDEHEFGIDFSHGSRLQITCWPAASQSADALVGLARLGVPQRNENAKLETPNERAAQFARAALPCSWWRKCQFAAPPARYGESTLLIDARAGVDFRRIGSSYDETRALTRRARVGNLTFRNNLNVANHAREGERERDDGRHGRNRGRNFRTLREGTSRAARVSGQPPAWAGARTALTFAFLRKAKTRIDDAIDEHSQLLRLARPGPHRSASSRADGSDGRAP</sequence>
<dbReference type="Proteomes" id="UP000594638">
    <property type="component" value="Unassembled WGS sequence"/>
</dbReference>
<evidence type="ECO:0000313" key="3">
    <source>
        <dbReference type="Proteomes" id="UP000594638"/>
    </source>
</evidence>
<feature type="region of interest" description="Disordered" evidence="1">
    <location>
        <begin position="486"/>
        <end position="509"/>
    </location>
</feature>
<dbReference type="AlphaFoldDB" id="A0A8S0TNL3"/>
<protein>
    <submittedName>
        <fullName evidence="2">Uncharacterized protein</fullName>
    </submittedName>
</protein>
<proteinExistence type="predicted"/>